<dbReference type="EMBL" id="PVTH01000001">
    <property type="protein sequence ID" value="PRY55360.1"/>
    <property type="molecule type" value="Genomic_DNA"/>
</dbReference>
<evidence type="ECO:0000313" key="1">
    <source>
        <dbReference type="EMBL" id="PRY55360.1"/>
    </source>
</evidence>
<evidence type="ECO:0000313" key="2">
    <source>
        <dbReference type="Proteomes" id="UP000238034"/>
    </source>
</evidence>
<comment type="caution">
    <text evidence="1">The sequence shown here is derived from an EMBL/GenBank/DDBJ whole genome shotgun (WGS) entry which is preliminary data.</text>
</comment>
<name>A0A2T0UBP4_9SPHI</name>
<protein>
    <submittedName>
        <fullName evidence="1">Uncharacterized protein</fullName>
    </submittedName>
</protein>
<dbReference type="AlphaFoldDB" id="A0A2T0UBP4"/>
<organism evidence="1 2">
    <name type="scientific">Arcticibacter pallidicorallinus</name>
    <dbReference type="NCBI Taxonomy" id="1259464"/>
    <lineage>
        <taxon>Bacteria</taxon>
        <taxon>Pseudomonadati</taxon>
        <taxon>Bacteroidota</taxon>
        <taxon>Sphingobacteriia</taxon>
        <taxon>Sphingobacteriales</taxon>
        <taxon>Sphingobacteriaceae</taxon>
        <taxon>Arcticibacter</taxon>
    </lineage>
</organism>
<proteinExistence type="predicted"/>
<reference evidence="1 2" key="1">
    <citation type="submission" date="2018-03" db="EMBL/GenBank/DDBJ databases">
        <title>Genomic Encyclopedia of Type Strains, Phase III (KMG-III): the genomes of soil and plant-associated and newly described type strains.</title>
        <authorList>
            <person name="Whitman W."/>
        </authorList>
    </citation>
    <scope>NUCLEOTIDE SEQUENCE [LARGE SCALE GENOMIC DNA]</scope>
    <source>
        <strain evidence="1 2">CGMCC 1.9313</strain>
    </source>
</reference>
<sequence length="76" mass="8871">MKQALNLTFKDLDYNFQVIRFPTVSKSCIEVQVLLNHVTRTLVKNTATWRLKGNVPHDQELIEAIGQIIDERYRLS</sequence>
<dbReference type="OrthoDB" id="798105at2"/>
<keyword evidence="2" id="KW-1185">Reference proteome</keyword>
<gene>
    <name evidence="1" type="ORF">B0I27_101329</name>
</gene>
<dbReference type="RefSeq" id="WP_106290707.1">
    <property type="nucleotide sequence ID" value="NZ_PVTH01000001.1"/>
</dbReference>
<accession>A0A2T0UBP4</accession>
<dbReference type="Proteomes" id="UP000238034">
    <property type="component" value="Unassembled WGS sequence"/>
</dbReference>